<dbReference type="SUPFAM" id="SSF56672">
    <property type="entry name" value="DNA/RNA polymerases"/>
    <property type="match status" value="1"/>
</dbReference>
<dbReference type="PROSITE" id="PS50994">
    <property type="entry name" value="INTEGRASE"/>
    <property type="match status" value="1"/>
</dbReference>
<dbReference type="FunFam" id="3.10.10.10:FF:000002">
    <property type="entry name" value="Retrovirus-related Pol polyprotein from transposon 17.6-like protein"/>
    <property type="match status" value="1"/>
</dbReference>
<dbReference type="CDD" id="cd01647">
    <property type="entry name" value="RT_LTR"/>
    <property type="match status" value="1"/>
</dbReference>
<dbReference type="InterPro" id="IPR043502">
    <property type="entry name" value="DNA/RNA_pol_sf"/>
</dbReference>
<dbReference type="InterPro" id="IPR050951">
    <property type="entry name" value="Retrovirus_Pol_polyprotein"/>
</dbReference>
<dbReference type="GO" id="GO:0015074">
    <property type="term" value="P:DNA integration"/>
    <property type="evidence" value="ECO:0007669"/>
    <property type="project" value="InterPro"/>
</dbReference>
<evidence type="ECO:0000256" key="4">
    <source>
        <dbReference type="ARBA" id="ARBA00022759"/>
    </source>
</evidence>
<feature type="region of interest" description="Disordered" evidence="5">
    <location>
        <begin position="1108"/>
        <end position="1138"/>
    </location>
</feature>
<dbReference type="InterPro" id="IPR001584">
    <property type="entry name" value="Integrase_cat-core"/>
</dbReference>
<feature type="compositionally biased region" description="Basic and acidic residues" evidence="5">
    <location>
        <begin position="1265"/>
        <end position="1275"/>
    </location>
</feature>
<dbReference type="InterPro" id="IPR001878">
    <property type="entry name" value="Znf_CCHC"/>
</dbReference>
<sequence>MEITEVFSVDDEDVVVSEEIFQAAKIATESLLPSKSQDKYEKEYRNFMDWSQTKKITGKCSEDVLFAYFLEKSEKYSAASQWRASSGRKHEVVEEFMASVDFFKSSEAISDANALLSLQLLLEGQAHTWWVGIKTLIIIWEDTKKFIREEYAPRPPAYQVYLDIFGEKQDRNTPTSTFIVKKRALFSLLENPHHEETQVKMVFGLLRLEIREKITFSSTDSFSNLLTAARGVEATLREKENETTYQQETEKKKPHEKCTFCKNPGHDVSVCRKKIRAEQENGQTKATKNELRCYGCGQPGVIKRNCTKCSSPQPSNPTMAFNAINVEILERPAVDIEIYGFPGTAFLDSGDRTSLASPRLQDIFVKMNPPLQERTARVVFATGNSEVQTVRTVTVPVKLKGRTFQTPFVCGQGGADAVTLLGADFARIAGLVIDFHNDSYHFHGHCREVYKFIKKETGSPLPLAQVEVRTENIDEDEEFDAIMQSDGWSKLTNNYGPEVSPLPPSPPRVQPATIHVPARPSNGNQLSRSQFQLDNAKYAIKLEYMEVNYPEPELFPRMDFSTLDIQFENEGRALTSLQKNRLNNMLNSNADLFENHGPPSPHATHHIVTDHHCPISSPPYRMSPQRNAILREEVENLLENDIVEACESAWAVPVVLVPKPDGKTRLCVDYRKLNAITKPDHYGPEGGYYQVKVSPEDRDKTAFITPFGVYRFKRLPFGLRNAPATFLRLIDRVKVGLSDITLLAYEYLDDLILLSPTAQKHLEDLQRTFDQLRSFNLRMNRPKCRFACNELQYSGHIVSEEGIRPDPGNTRAIQDMSTPRNVKNVLSFLQTCTNTEERPVRVESSPGKSVPTPKNGPHNSTNPQISRQQSKGEGTDERPIDGRLARWALQLQPYNISIEYALGKANVVAGTLSRPPRNDETIPLQSMSIDLPTRSTADLRSTQLQDPELQKIIRGLETGAPEESSPWSGRRYFINQGVLYRYSQDDISEEVQLVVPESERTAILKEHHDAPTVAEECANKLIDEIFLRYGQPRRLISDNGTQFISGIMQYVTYCLDIDQKFTPVYHPSANPVERKNRDMKTQILQNENFVPEVTPKLLFITETMAAAREAHEKQQDKRKEVADAKRRPSPLYKPGDKVWVNSHTLSNANKGRTSKFTPKRDGLYVILAAKGPCSYEIASPTNPLSLLGIYHVSAISPYQGPTDDTQVFPIVPIRKRGRPRKNTNFKTTRRVDCRVALQSRHPCNPHRPTHHPLLNYPRNKQYRPTRTETSRREKYKTISSNPLCMRSRAGGVYCHYFKGFPTLSHHGMSHNTDKANAGSVSTSQYLPPSFRTHPHRTHPESSRQCG</sequence>
<proteinExistence type="predicted"/>
<dbReference type="Gene3D" id="3.30.420.10">
    <property type="entry name" value="Ribonuclease H-like superfamily/Ribonuclease H"/>
    <property type="match status" value="1"/>
</dbReference>
<dbReference type="PANTHER" id="PTHR37984">
    <property type="entry name" value="PROTEIN CBG26694"/>
    <property type="match status" value="1"/>
</dbReference>
<dbReference type="GO" id="GO:0003676">
    <property type="term" value="F:nucleic acid binding"/>
    <property type="evidence" value="ECO:0007669"/>
    <property type="project" value="InterPro"/>
</dbReference>
<dbReference type="InterPro" id="IPR000477">
    <property type="entry name" value="RT_dom"/>
</dbReference>
<dbReference type="SUPFAM" id="SSF50630">
    <property type="entry name" value="Acid proteases"/>
    <property type="match status" value="1"/>
</dbReference>
<feature type="region of interest" description="Disordered" evidence="5">
    <location>
        <begin position="1311"/>
        <end position="1346"/>
    </location>
</feature>
<gene>
    <name evidence="7" type="ORF">GEV33_001731</name>
</gene>
<dbReference type="GO" id="GO:0042575">
    <property type="term" value="C:DNA polymerase complex"/>
    <property type="evidence" value="ECO:0007669"/>
    <property type="project" value="UniProtKB-ARBA"/>
</dbReference>
<evidence type="ECO:0000313" key="8">
    <source>
        <dbReference type="Proteomes" id="UP000719412"/>
    </source>
</evidence>
<dbReference type="Proteomes" id="UP000719412">
    <property type="component" value="Unassembled WGS sequence"/>
</dbReference>
<evidence type="ECO:0000259" key="6">
    <source>
        <dbReference type="PROSITE" id="PS50994"/>
    </source>
</evidence>
<evidence type="ECO:0000256" key="2">
    <source>
        <dbReference type="ARBA" id="ARBA00022695"/>
    </source>
</evidence>
<evidence type="ECO:0000313" key="7">
    <source>
        <dbReference type="EMBL" id="KAH0821060.1"/>
    </source>
</evidence>
<comment type="caution">
    <text evidence="7">The sequence shown here is derived from an EMBL/GenBank/DDBJ whole genome shotgun (WGS) entry which is preliminary data.</text>
</comment>
<feature type="region of interest" description="Disordered" evidence="5">
    <location>
        <begin position="1240"/>
        <end position="1275"/>
    </location>
</feature>
<dbReference type="Gene3D" id="3.30.70.270">
    <property type="match status" value="1"/>
</dbReference>
<dbReference type="EMBL" id="JABDTM020009478">
    <property type="protein sequence ID" value="KAH0821060.1"/>
    <property type="molecule type" value="Genomic_DNA"/>
</dbReference>
<keyword evidence="8" id="KW-1185">Reference proteome</keyword>
<dbReference type="InterPro" id="IPR043128">
    <property type="entry name" value="Rev_trsase/Diguanyl_cyclase"/>
</dbReference>
<dbReference type="SMART" id="SM00343">
    <property type="entry name" value="ZnF_C2HC"/>
    <property type="match status" value="2"/>
</dbReference>
<dbReference type="GO" id="GO:0008270">
    <property type="term" value="F:zinc ion binding"/>
    <property type="evidence" value="ECO:0007669"/>
    <property type="project" value="InterPro"/>
</dbReference>
<keyword evidence="1" id="KW-0808">Transferase</keyword>
<dbReference type="PANTHER" id="PTHR37984:SF5">
    <property type="entry name" value="PROTEIN NYNRIN-LIKE"/>
    <property type="match status" value="1"/>
</dbReference>
<reference evidence="7" key="1">
    <citation type="journal article" date="2020" name="J Insects Food Feed">
        <title>The yellow mealworm (Tenebrio molitor) genome: a resource for the emerging insects as food and feed industry.</title>
        <authorList>
            <person name="Eriksson T."/>
            <person name="Andere A."/>
            <person name="Kelstrup H."/>
            <person name="Emery V."/>
            <person name="Picard C."/>
        </authorList>
    </citation>
    <scope>NUCLEOTIDE SEQUENCE</scope>
    <source>
        <strain evidence="7">Stoneville</strain>
        <tissue evidence="7">Whole head</tissue>
    </source>
</reference>
<keyword evidence="4" id="KW-0255">Endonuclease</keyword>
<dbReference type="GO" id="GO:0071897">
    <property type="term" value="P:DNA biosynthetic process"/>
    <property type="evidence" value="ECO:0007669"/>
    <property type="project" value="UniProtKB-ARBA"/>
</dbReference>
<dbReference type="InterPro" id="IPR012337">
    <property type="entry name" value="RNaseH-like_sf"/>
</dbReference>
<dbReference type="Gene3D" id="2.40.70.10">
    <property type="entry name" value="Acid Proteases"/>
    <property type="match status" value="1"/>
</dbReference>
<dbReference type="Pfam" id="PF00078">
    <property type="entry name" value="RVT_1"/>
    <property type="match status" value="1"/>
</dbReference>
<dbReference type="InterPro" id="IPR036397">
    <property type="entry name" value="RNaseH_sf"/>
</dbReference>
<evidence type="ECO:0000256" key="5">
    <source>
        <dbReference type="SAM" id="MobiDB-lite"/>
    </source>
</evidence>
<name>A0A8J6LGL0_TENMO</name>
<feature type="compositionally biased region" description="Basic and acidic residues" evidence="5">
    <location>
        <begin position="1337"/>
        <end position="1346"/>
    </location>
</feature>
<evidence type="ECO:0000256" key="3">
    <source>
        <dbReference type="ARBA" id="ARBA00022722"/>
    </source>
</evidence>
<dbReference type="SUPFAM" id="SSF53098">
    <property type="entry name" value="Ribonuclease H-like"/>
    <property type="match status" value="1"/>
</dbReference>
<evidence type="ECO:0000256" key="1">
    <source>
        <dbReference type="ARBA" id="ARBA00022679"/>
    </source>
</evidence>
<feature type="region of interest" description="Disordered" evidence="5">
    <location>
        <begin position="835"/>
        <end position="878"/>
    </location>
</feature>
<keyword evidence="4" id="KW-0378">Hydrolase</keyword>
<feature type="domain" description="Integrase catalytic" evidence="6">
    <location>
        <begin position="962"/>
        <end position="1136"/>
    </location>
</feature>
<keyword evidence="3" id="KW-0540">Nuclease</keyword>
<reference evidence="7" key="2">
    <citation type="submission" date="2021-08" db="EMBL/GenBank/DDBJ databases">
        <authorList>
            <person name="Eriksson T."/>
        </authorList>
    </citation>
    <scope>NUCLEOTIDE SEQUENCE</scope>
    <source>
        <strain evidence="7">Stoneville</strain>
        <tissue evidence="7">Whole head</tissue>
    </source>
</reference>
<feature type="compositionally biased region" description="Polar residues" evidence="5">
    <location>
        <begin position="857"/>
        <end position="872"/>
    </location>
</feature>
<protein>
    <recommendedName>
        <fullName evidence="6">Integrase catalytic domain-containing protein</fullName>
    </recommendedName>
</protein>
<keyword evidence="2" id="KW-0548">Nucleotidyltransferase</keyword>
<dbReference type="Gene3D" id="3.10.10.10">
    <property type="entry name" value="HIV Type 1 Reverse Transcriptase, subunit A, domain 1"/>
    <property type="match status" value="2"/>
</dbReference>
<feature type="compositionally biased region" description="Basic and acidic residues" evidence="5">
    <location>
        <begin position="1108"/>
        <end position="1126"/>
    </location>
</feature>
<accession>A0A8J6LGL0</accession>
<dbReference type="InterPro" id="IPR021109">
    <property type="entry name" value="Peptidase_aspartic_dom_sf"/>
</dbReference>
<organism evidence="7 8">
    <name type="scientific">Tenebrio molitor</name>
    <name type="common">Yellow mealworm beetle</name>
    <dbReference type="NCBI Taxonomy" id="7067"/>
    <lineage>
        <taxon>Eukaryota</taxon>
        <taxon>Metazoa</taxon>
        <taxon>Ecdysozoa</taxon>
        <taxon>Arthropoda</taxon>
        <taxon>Hexapoda</taxon>
        <taxon>Insecta</taxon>
        <taxon>Pterygota</taxon>
        <taxon>Neoptera</taxon>
        <taxon>Endopterygota</taxon>
        <taxon>Coleoptera</taxon>
        <taxon>Polyphaga</taxon>
        <taxon>Cucujiformia</taxon>
        <taxon>Tenebrionidae</taxon>
        <taxon>Tenebrio</taxon>
    </lineage>
</organism>